<dbReference type="InterPro" id="IPR036281">
    <property type="entry name" value="SinR/SinI_dimer_dom_sf"/>
</dbReference>
<evidence type="ECO:0000313" key="2">
    <source>
        <dbReference type="EMBL" id="MFE8702116.1"/>
    </source>
</evidence>
<name>A0ABW6KD65_9BACI</name>
<accession>A0ABW6KD65</accession>
<feature type="domain" description="Sin" evidence="1">
    <location>
        <begin position="1"/>
        <end position="38"/>
    </location>
</feature>
<comment type="caution">
    <text evidence="2">The sequence shown here is derived from an EMBL/GenBank/DDBJ whole genome shotgun (WGS) entry which is preliminary data.</text>
</comment>
<evidence type="ECO:0000313" key="3">
    <source>
        <dbReference type="Proteomes" id="UP001601059"/>
    </source>
</evidence>
<dbReference type="InterPro" id="IPR010981">
    <property type="entry name" value="SinR/SinI_dimer_dom"/>
</dbReference>
<dbReference type="SUPFAM" id="SSF47406">
    <property type="entry name" value="SinR repressor dimerisation domain-like"/>
    <property type="match status" value="1"/>
</dbReference>
<dbReference type="EMBL" id="JBIACK010000008">
    <property type="protein sequence ID" value="MFE8702116.1"/>
    <property type="molecule type" value="Genomic_DNA"/>
</dbReference>
<evidence type="ECO:0000259" key="1">
    <source>
        <dbReference type="PROSITE" id="PS51500"/>
    </source>
</evidence>
<protein>
    <submittedName>
        <fullName evidence="2">Anti-repressor SinI family protein</fullName>
    </submittedName>
</protein>
<organism evidence="2 3">
    <name type="scientific">Cytobacillus spartinae</name>
    <dbReference type="NCBI Taxonomy" id="3299023"/>
    <lineage>
        <taxon>Bacteria</taxon>
        <taxon>Bacillati</taxon>
        <taxon>Bacillota</taxon>
        <taxon>Bacilli</taxon>
        <taxon>Bacillales</taxon>
        <taxon>Bacillaceae</taxon>
        <taxon>Cytobacillus</taxon>
    </lineage>
</organism>
<dbReference type="Pfam" id="PF08671">
    <property type="entry name" value="SinI"/>
    <property type="match status" value="1"/>
</dbReference>
<dbReference type="Proteomes" id="UP001601059">
    <property type="component" value="Unassembled WGS sequence"/>
</dbReference>
<keyword evidence="3" id="KW-1185">Reference proteome</keyword>
<dbReference type="RefSeq" id="WP_389362080.1">
    <property type="nucleotide sequence ID" value="NZ_JBIACK010000008.1"/>
</dbReference>
<sequence>MDTIERMTLDQEWILLVQAAKDLGLTQEEVTQFLKTTMKESEN</sequence>
<gene>
    <name evidence="2" type="ORF">ACFYKX_16075</name>
</gene>
<proteinExistence type="predicted"/>
<reference evidence="2 3" key="1">
    <citation type="submission" date="2024-08" db="EMBL/GenBank/DDBJ databases">
        <title>Two novel Cytobacillus novel species.</title>
        <authorList>
            <person name="Liu G."/>
        </authorList>
    </citation>
    <scope>NUCLEOTIDE SEQUENCE [LARGE SCALE GENOMIC DNA]</scope>
    <source>
        <strain evidence="2 3">FJAT-54145</strain>
    </source>
</reference>
<dbReference type="PROSITE" id="PS51500">
    <property type="entry name" value="SIN"/>
    <property type="match status" value="1"/>
</dbReference>